<dbReference type="EMBL" id="QTUJ01000001">
    <property type="protein sequence ID" value="REF72697.1"/>
    <property type="molecule type" value="Genomic_DNA"/>
</dbReference>
<dbReference type="RefSeq" id="WP_116221043.1">
    <property type="nucleotide sequence ID" value="NZ_CP038196.1"/>
</dbReference>
<name>A0A3D9XQI0_PARVE</name>
<dbReference type="AlphaFoldDB" id="A0A3D9XQI0"/>
<accession>A0A3D9XQI0</accession>
<evidence type="ECO:0000256" key="1">
    <source>
        <dbReference type="SAM" id="SignalP"/>
    </source>
</evidence>
<keyword evidence="1" id="KW-0732">Signal</keyword>
<feature type="chain" id="PRO_5017542037" evidence="1">
    <location>
        <begin position="19"/>
        <end position="104"/>
    </location>
</feature>
<dbReference type="Pfam" id="PF03413">
    <property type="entry name" value="PepSY"/>
    <property type="match status" value="1"/>
</dbReference>
<feature type="domain" description="PepSY" evidence="2">
    <location>
        <begin position="41"/>
        <end position="97"/>
    </location>
</feature>
<comment type="caution">
    <text evidence="3">The sequence shown here is derived from an EMBL/GenBank/DDBJ whole genome shotgun (WGS) entry which is preliminary data.</text>
</comment>
<gene>
    <name evidence="3" type="ORF">BDD41_1186</name>
</gene>
<dbReference type="Proteomes" id="UP000256941">
    <property type="component" value="Unassembled WGS sequence"/>
</dbReference>
<sequence>MRLLALLVLLSLLPPLLAAGQDIAEPDFEQAREAVERGRILPLAEVLARLHESQPGRVIEVDLDEEDGMMIYEVELATPDGRLIEVEIDAASGRILALDEDDED</sequence>
<dbReference type="InterPro" id="IPR025711">
    <property type="entry name" value="PepSY"/>
</dbReference>
<feature type="signal peptide" evidence="1">
    <location>
        <begin position="1"/>
        <end position="18"/>
    </location>
</feature>
<proteinExistence type="predicted"/>
<evidence type="ECO:0000259" key="2">
    <source>
        <dbReference type="Pfam" id="PF03413"/>
    </source>
</evidence>
<evidence type="ECO:0000313" key="4">
    <source>
        <dbReference type="Proteomes" id="UP000256941"/>
    </source>
</evidence>
<dbReference type="Gene3D" id="3.10.450.40">
    <property type="match status" value="1"/>
</dbReference>
<protein>
    <submittedName>
        <fullName evidence="3">Peptidase YpeB-like protein</fullName>
    </submittedName>
</protein>
<organism evidence="3 4">
    <name type="scientific">Paracoccus versutus</name>
    <name type="common">Thiobacillus versutus</name>
    <dbReference type="NCBI Taxonomy" id="34007"/>
    <lineage>
        <taxon>Bacteria</taxon>
        <taxon>Pseudomonadati</taxon>
        <taxon>Pseudomonadota</taxon>
        <taxon>Alphaproteobacteria</taxon>
        <taxon>Rhodobacterales</taxon>
        <taxon>Paracoccaceae</taxon>
        <taxon>Paracoccus</taxon>
    </lineage>
</organism>
<evidence type="ECO:0000313" key="3">
    <source>
        <dbReference type="EMBL" id="REF72697.1"/>
    </source>
</evidence>
<reference evidence="3 4" key="1">
    <citation type="submission" date="2018-08" db="EMBL/GenBank/DDBJ databases">
        <title>Genomic Encyclopedia of Archaeal and Bacterial Type Strains, Phase II (KMG-II): from individual species to whole genera.</title>
        <authorList>
            <person name="Goeker M."/>
        </authorList>
    </citation>
    <scope>NUCLEOTIDE SEQUENCE [LARGE SCALE GENOMIC DNA]</scope>
    <source>
        <strain evidence="3 4">DSM 17099</strain>
    </source>
</reference>